<accession>A0A0N8JZR7</accession>
<reference evidence="1 2" key="1">
    <citation type="submission" date="2015-08" db="EMBL/GenBank/DDBJ databases">
        <title>The genome of the Asian arowana (Scleropages formosus).</title>
        <authorList>
            <person name="Tan M.H."/>
            <person name="Gan H.M."/>
            <person name="Croft L.J."/>
            <person name="Austin C.M."/>
        </authorList>
    </citation>
    <scope>NUCLEOTIDE SEQUENCE [LARGE SCALE GENOMIC DNA]</scope>
    <source>
        <strain evidence="1">Aro1</strain>
    </source>
</reference>
<gene>
    <name evidence="1" type="ORF">Z043_111109</name>
</gene>
<dbReference type="AlphaFoldDB" id="A0A0N8JZR7"/>
<name>A0A0N8JZR7_SCLFO</name>
<comment type="caution">
    <text evidence="1">The sequence shown here is derived from an EMBL/GenBank/DDBJ whole genome shotgun (WGS) entry which is preliminary data.</text>
</comment>
<proteinExistence type="predicted"/>
<dbReference type="EMBL" id="JARO02003641">
    <property type="protein sequence ID" value="KPP70089.1"/>
    <property type="molecule type" value="Genomic_DNA"/>
</dbReference>
<protein>
    <submittedName>
        <fullName evidence="1">Uncharacterized protein</fullName>
    </submittedName>
</protein>
<sequence length="64" mass="7057">MKTSSKEQRQGGDGALRWLGSICADDGEEDDAIMSIVFLLFCVSVDSFCDKLTVVLRSLCFFVC</sequence>
<organism evidence="1 2">
    <name type="scientific">Scleropages formosus</name>
    <name type="common">Asian bonytongue</name>
    <name type="synonym">Osteoglossum formosum</name>
    <dbReference type="NCBI Taxonomy" id="113540"/>
    <lineage>
        <taxon>Eukaryota</taxon>
        <taxon>Metazoa</taxon>
        <taxon>Chordata</taxon>
        <taxon>Craniata</taxon>
        <taxon>Vertebrata</taxon>
        <taxon>Euteleostomi</taxon>
        <taxon>Actinopterygii</taxon>
        <taxon>Neopterygii</taxon>
        <taxon>Teleostei</taxon>
        <taxon>Osteoglossocephala</taxon>
        <taxon>Osteoglossomorpha</taxon>
        <taxon>Osteoglossiformes</taxon>
        <taxon>Osteoglossidae</taxon>
        <taxon>Scleropages</taxon>
    </lineage>
</organism>
<evidence type="ECO:0000313" key="2">
    <source>
        <dbReference type="Proteomes" id="UP000034805"/>
    </source>
</evidence>
<dbReference type="Proteomes" id="UP000034805">
    <property type="component" value="Unassembled WGS sequence"/>
</dbReference>
<evidence type="ECO:0000313" key="1">
    <source>
        <dbReference type="EMBL" id="KPP70089.1"/>
    </source>
</evidence>